<comment type="caution">
    <text evidence="4">The sequence shown here is derived from an EMBL/GenBank/DDBJ whole genome shotgun (WGS) entry which is preliminary data.</text>
</comment>
<evidence type="ECO:0000313" key="4">
    <source>
        <dbReference type="EMBL" id="KAH3671890.1"/>
    </source>
</evidence>
<dbReference type="InterPro" id="IPR019273">
    <property type="entry name" value="Lunapark_Znf"/>
</dbReference>
<comment type="domain">
    <text evidence="1">The C4-type zinc finger motif is necessary both for its ER three-way tubular junction localization and formation.</text>
</comment>
<dbReference type="GO" id="GO:1903373">
    <property type="term" value="P:positive regulation of endoplasmic reticulum tubular network organization"/>
    <property type="evidence" value="ECO:0007669"/>
    <property type="project" value="UniProtKB-UniRule"/>
</dbReference>
<dbReference type="RefSeq" id="XP_046065005.1">
    <property type="nucleotide sequence ID" value="XM_046208909.1"/>
</dbReference>
<comment type="subcellular location">
    <subcellularLocation>
        <location evidence="1">Endoplasmic reticulum membrane</location>
        <topology evidence="1">Multi-pass membrane protein</topology>
    </subcellularLocation>
</comment>
<dbReference type="EMBL" id="JAEUBE010000042">
    <property type="protein sequence ID" value="KAH3671890.1"/>
    <property type="molecule type" value="Genomic_DNA"/>
</dbReference>
<keyword evidence="1" id="KW-0812">Transmembrane</keyword>
<keyword evidence="1" id="KW-0863">Zinc-finger</keyword>
<keyword evidence="2" id="KW-0175">Coiled coil</keyword>
<dbReference type="GeneID" id="70232044"/>
<evidence type="ECO:0000256" key="2">
    <source>
        <dbReference type="SAM" id="Coils"/>
    </source>
</evidence>
<comment type="similarity">
    <text evidence="1">Belongs to the lunapark family.</text>
</comment>
<dbReference type="GO" id="GO:0008270">
    <property type="term" value="F:zinc ion binding"/>
    <property type="evidence" value="ECO:0007669"/>
    <property type="project" value="UniProtKB-KW"/>
</dbReference>
<keyword evidence="1" id="KW-0479">Metal-binding</keyword>
<name>A0A9P8PI12_9ASCO</name>
<gene>
    <name evidence="4" type="ORF">OGAPHI_000076</name>
</gene>
<dbReference type="GO" id="GO:0071788">
    <property type="term" value="P:endoplasmic reticulum tubular network maintenance"/>
    <property type="evidence" value="ECO:0007669"/>
    <property type="project" value="UniProtKB-UniRule"/>
</dbReference>
<dbReference type="Pfam" id="PF10058">
    <property type="entry name" value="Zn_ribbon_10"/>
    <property type="match status" value="1"/>
</dbReference>
<feature type="domain" description="Lunapark zinc ribbon" evidence="3">
    <location>
        <begin position="181"/>
        <end position="225"/>
    </location>
</feature>
<dbReference type="InterPro" id="IPR040115">
    <property type="entry name" value="Lnp"/>
</dbReference>
<comment type="function">
    <text evidence="1">Plays a role in determining ER morphology.</text>
</comment>
<keyword evidence="1" id="KW-0862">Zinc</keyword>
<proteinExistence type="inferred from homology"/>
<accession>A0A9P8PI12</accession>
<organism evidence="4 5">
    <name type="scientific">Ogataea philodendri</name>
    <dbReference type="NCBI Taxonomy" id="1378263"/>
    <lineage>
        <taxon>Eukaryota</taxon>
        <taxon>Fungi</taxon>
        <taxon>Dikarya</taxon>
        <taxon>Ascomycota</taxon>
        <taxon>Saccharomycotina</taxon>
        <taxon>Pichiomycetes</taxon>
        <taxon>Pichiales</taxon>
        <taxon>Pichiaceae</taxon>
        <taxon>Ogataea</taxon>
    </lineage>
</organism>
<dbReference type="GO" id="GO:0098826">
    <property type="term" value="C:endoplasmic reticulum tubular network membrane"/>
    <property type="evidence" value="ECO:0007669"/>
    <property type="project" value="UniProtKB-UniRule"/>
</dbReference>
<keyword evidence="5" id="KW-1185">Reference proteome</keyword>
<keyword evidence="1" id="KW-0256">Endoplasmic reticulum</keyword>
<evidence type="ECO:0000313" key="5">
    <source>
        <dbReference type="Proteomes" id="UP000769157"/>
    </source>
</evidence>
<evidence type="ECO:0000256" key="1">
    <source>
        <dbReference type="RuleBase" id="RU367073"/>
    </source>
</evidence>
<feature type="coiled-coil region" evidence="2">
    <location>
        <begin position="12"/>
        <end position="39"/>
    </location>
</feature>
<dbReference type="PANTHER" id="PTHR22166:SF12">
    <property type="entry name" value="ENDOPLASMIC RETICULUM JUNCTION FORMATION PROTEIN LUNAPARK"/>
    <property type="match status" value="1"/>
</dbReference>
<evidence type="ECO:0000259" key="3">
    <source>
        <dbReference type="Pfam" id="PF10058"/>
    </source>
</evidence>
<feature type="transmembrane region" description="Helical" evidence="1">
    <location>
        <begin position="76"/>
        <end position="95"/>
    </location>
</feature>
<keyword evidence="1" id="KW-1133">Transmembrane helix</keyword>
<dbReference type="PANTHER" id="PTHR22166">
    <property type="entry name" value="ENDOPLASMIC RETICULUM JUNCTION FORMATION PROTEIN LUNAPARK"/>
    <property type="match status" value="1"/>
</dbReference>
<dbReference type="AlphaFoldDB" id="A0A9P8PI12"/>
<feature type="coiled-coil region" evidence="2">
    <location>
        <begin position="99"/>
        <end position="162"/>
    </location>
</feature>
<keyword evidence="1" id="KW-0472">Membrane</keyword>
<dbReference type="Proteomes" id="UP000769157">
    <property type="component" value="Unassembled WGS sequence"/>
</dbReference>
<protein>
    <recommendedName>
        <fullName evidence="1">Endoplasmic reticulum junction formation protein lunapark</fullName>
    </recommendedName>
</protein>
<reference evidence="4" key="1">
    <citation type="journal article" date="2021" name="Open Biol.">
        <title>Shared evolutionary footprints suggest mitochondrial oxidative damage underlies multiple complex I losses in fungi.</title>
        <authorList>
            <person name="Schikora-Tamarit M.A."/>
            <person name="Marcet-Houben M."/>
            <person name="Nosek J."/>
            <person name="Gabaldon T."/>
        </authorList>
    </citation>
    <scope>NUCLEOTIDE SEQUENCE</scope>
    <source>
        <strain evidence="4">CBS6075</strain>
    </source>
</reference>
<sequence length="432" mass="48756">MLSVFRSKNFNADKFEKHLKDLSRKILSKEKALDRYQKNKSHYKKASLLYLVGLYLSYVSYLYFSTDKLGRQHWVHVLASPLAIVLVNVAIERFYSYLIAKTSRQLESLREQHQDKISELKEKTNFDKTNELLNRFSNGEDLKELESEAQEINKRKQEYLQLIKDGKAPSLESASKDTKTFYDQFFNLLLGSDELGPDMRYALICKSCFQHNGLAPKGVEPDRVKHNGIDHVSVMFFQGLHSLGTRNVGLLDNDSNVSGVESGLVDLLIVVILSRLRVSQRSGLQVGSDGFWVLWSLTFLNGSSSLLSSLLGGSSLGVSLVQVLDLGLTEHDVRSSNRSVHFWVVNGQDEVALLSEGDSGDSVNLLQSELEDELSGLLLVLGQDVDFSSVWDLVFVDFFDLCRGHFDGDEIVWRIFQVVEKKMEPVTSSALE</sequence>
<feature type="transmembrane region" description="Helical" evidence="1">
    <location>
        <begin position="47"/>
        <end position="64"/>
    </location>
</feature>
<reference evidence="4" key="2">
    <citation type="submission" date="2021-01" db="EMBL/GenBank/DDBJ databases">
        <authorList>
            <person name="Schikora-Tamarit M.A."/>
        </authorList>
    </citation>
    <scope>NUCLEOTIDE SEQUENCE</scope>
    <source>
        <strain evidence="4">CBS6075</strain>
    </source>
</reference>
<dbReference type="OrthoDB" id="1725934at2759"/>